<dbReference type="GO" id="GO:0032049">
    <property type="term" value="P:cardiolipin biosynthetic process"/>
    <property type="evidence" value="ECO:0007669"/>
    <property type="project" value="UniProtKB-ARBA"/>
</dbReference>
<sequence length="392" mass="44997">MKLLQIKRMIKTNDSLFVTKKLELVFSGEDYFDRLEAIIQEAQSKIHLQMYLFENDATGKRIVNALKEAALRKVEIYVLLDGLGSLSFPAELLKELKYSGVNIRFFAPLFSTYTFYLGRRLHRKVIVADAKVALVGGINIADKYRGSVAEKPWLDYAVQINGEIAKPLQQLCHDIYFKKRHLRNKKIKSAFHIQEDTSVRILQNDWLKGKNEICEGYIKSIRHAKKEIIIVGSYFLPGIRIIRALKKASKNKVIIKLILSGKSDLPLTRRATCFLYGKLLSYNIELYEWNESILHGKVAVVDGNWSTIGSFNLNNLSSYGSLEMNVEILSSSFSILFQEHLTEIIAQCQSITLESLKTNTTIMTKFINLVSYVITRIVEIIVTYTPYKRFYN</sequence>
<dbReference type="Gene3D" id="3.30.870.10">
    <property type="entry name" value="Endonuclease Chain A"/>
    <property type="match status" value="2"/>
</dbReference>
<dbReference type="Proteomes" id="UP000253235">
    <property type="component" value="Unassembled WGS sequence"/>
</dbReference>
<dbReference type="OrthoDB" id="9762009at2"/>
<evidence type="ECO:0000313" key="2">
    <source>
        <dbReference type="EMBL" id="RYJ51066.1"/>
    </source>
</evidence>
<reference evidence="2 3" key="1">
    <citation type="submission" date="2019-01" db="EMBL/GenBank/DDBJ databases">
        <title>Flavobacterium sp. nov. isolated from arctic soil.</title>
        <authorList>
            <person name="Kim D.-U."/>
        </authorList>
    </citation>
    <scope>NUCLEOTIDE SEQUENCE [LARGE SCALE GENOMIC DNA]</scope>
    <source>
        <strain evidence="2 3">Kopri-42</strain>
    </source>
</reference>
<name>A0A482TU83_9FLAO</name>
<dbReference type="PANTHER" id="PTHR21248:SF22">
    <property type="entry name" value="PHOSPHOLIPASE D"/>
    <property type="match status" value="1"/>
</dbReference>
<dbReference type="SUPFAM" id="SSF56024">
    <property type="entry name" value="Phospholipase D/nuclease"/>
    <property type="match status" value="2"/>
</dbReference>
<comment type="caution">
    <text evidence="2">The sequence shown here is derived from an EMBL/GenBank/DDBJ whole genome shotgun (WGS) entry which is preliminary data.</text>
</comment>
<protein>
    <submittedName>
        <fullName evidence="2">Phospholipase</fullName>
    </submittedName>
</protein>
<dbReference type="CDD" id="cd09110">
    <property type="entry name" value="PLDc_CLS_1"/>
    <property type="match status" value="1"/>
</dbReference>
<dbReference type="GO" id="GO:0030572">
    <property type="term" value="F:phosphatidyltransferase activity"/>
    <property type="evidence" value="ECO:0007669"/>
    <property type="project" value="UniProtKB-ARBA"/>
</dbReference>
<proteinExistence type="predicted"/>
<evidence type="ECO:0000259" key="1">
    <source>
        <dbReference type="PROSITE" id="PS50035"/>
    </source>
</evidence>
<accession>A0A482TU83</accession>
<gene>
    <name evidence="2" type="ORF">DR871_014175</name>
</gene>
<dbReference type="PROSITE" id="PS50035">
    <property type="entry name" value="PLD"/>
    <property type="match status" value="2"/>
</dbReference>
<keyword evidence="3" id="KW-1185">Reference proteome</keyword>
<dbReference type="InterPro" id="IPR001736">
    <property type="entry name" value="PLipase_D/transphosphatidylase"/>
</dbReference>
<feature type="domain" description="PLD phosphodiesterase" evidence="1">
    <location>
        <begin position="290"/>
        <end position="317"/>
    </location>
</feature>
<dbReference type="InterPro" id="IPR025202">
    <property type="entry name" value="PLD-like_dom"/>
</dbReference>
<dbReference type="SMART" id="SM00155">
    <property type="entry name" value="PLDc"/>
    <property type="match status" value="2"/>
</dbReference>
<dbReference type="EMBL" id="QNVY02000005">
    <property type="protein sequence ID" value="RYJ51066.1"/>
    <property type="molecule type" value="Genomic_DNA"/>
</dbReference>
<evidence type="ECO:0000313" key="3">
    <source>
        <dbReference type="Proteomes" id="UP000253235"/>
    </source>
</evidence>
<organism evidence="2 3">
    <name type="scientific">Flavobacterium petrolei</name>
    <dbReference type="NCBI Taxonomy" id="2259594"/>
    <lineage>
        <taxon>Bacteria</taxon>
        <taxon>Pseudomonadati</taxon>
        <taxon>Bacteroidota</taxon>
        <taxon>Flavobacteriia</taxon>
        <taxon>Flavobacteriales</taxon>
        <taxon>Flavobacteriaceae</taxon>
        <taxon>Flavobacterium</taxon>
    </lineage>
</organism>
<dbReference type="PANTHER" id="PTHR21248">
    <property type="entry name" value="CARDIOLIPIN SYNTHASE"/>
    <property type="match status" value="1"/>
</dbReference>
<feature type="domain" description="PLD phosphodiesterase" evidence="1">
    <location>
        <begin position="117"/>
        <end position="144"/>
    </location>
</feature>
<dbReference type="AlphaFoldDB" id="A0A482TU83"/>
<dbReference type="Pfam" id="PF13091">
    <property type="entry name" value="PLDc_2"/>
    <property type="match status" value="2"/>
</dbReference>